<dbReference type="AlphaFoldDB" id="A0A1M6FFU8"/>
<dbReference type="RefSeq" id="WP_073216845.1">
    <property type="nucleotide sequence ID" value="NZ_FNNS01000008.1"/>
</dbReference>
<keyword evidence="1" id="KW-0472">Membrane</keyword>
<keyword evidence="3" id="KW-1185">Reference proteome</keyword>
<gene>
    <name evidence="2" type="ORF">SAMN04487908_107135</name>
</gene>
<dbReference type="Proteomes" id="UP000184172">
    <property type="component" value="Unassembled WGS sequence"/>
</dbReference>
<keyword evidence="1" id="KW-1133">Transmembrane helix</keyword>
<dbReference type="STRING" id="797419.SAMN05216556_108138"/>
<feature type="transmembrane region" description="Helical" evidence="1">
    <location>
        <begin position="39"/>
        <end position="55"/>
    </location>
</feature>
<accession>A0A1M6FFU8</accession>
<protein>
    <submittedName>
        <fullName evidence="2">Uncharacterized protein</fullName>
    </submittedName>
</protein>
<reference evidence="3" key="1">
    <citation type="submission" date="2016-11" db="EMBL/GenBank/DDBJ databases">
        <authorList>
            <person name="Varghese N."/>
            <person name="Submissions S."/>
        </authorList>
    </citation>
    <scope>NUCLEOTIDE SEQUENCE [LARGE SCALE GENOMIC DNA]</scope>
    <source>
        <strain evidence="3">DSM 26349</strain>
    </source>
</reference>
<sequence>MINKAIQNTVIFTLIPLLGFLTFYLWVRFDYSLLTLNKMDFALLGIVLFAVTLYLDKIQIHKKVKYYNLLLQERELSSIDQFIHPNKREIIGNNKMYLDINSIDIFNQENQCVFHYNAKKNIIEIKKRFSSLKILTGDIEFLILEYDKTYRNTLKGWLTRGDLDKIQSISIISAKLISGKIIPIIEIIFDETIISNRLNNLSEPKKDEFNFFPVGLKTTRILSNKLKKEYLVINYQDEKPMHNTRL</sequence>
<feature type="transmembrane region" description="Helical" evidence="1">
    <location>
        <begin position="9"/>
        <end position="27"/>
    </location>
</feature>
<name>A0A1M6FFU8_9FLAO</name>
<evidence type="ECO:0000313" key="2">
    <source>
        <dbReference type="EMBL" id="SHI96529.1"/>
    </source>
</evidence>
<organism evidence="2 3">
    <name type="scientific">Aequorivita viscosa</name>
    <dbReference type="NCBI Taxonomy" id="797419"/>
    <lineage>
        <taxon>Bacteria</taxon>
        <taxon>Pseudomonadati</taxon>
        <taxon>Bacteroidota</taxon>
        <taxon>Flavobacteriia</taxon>
        <taxon>Flavobacteriales</taxon>
        <taxon>Flavobacteriaceae</taxon>
        <taxon>Aequorivita</taxon>
    </lineage>
</organism>
<evidence type="ECO:0000256" key="1">
    <source>
        <dbReference type="SAM" id="Phobius"/>
    </source>
</evidence>
<proteinExistence type="predicted"/>
<keyword evidence="1" id="KW-0812">Transmembrane</keyword>
<evidence type="ECO:0000313" key="3">
    <source>
        <dbReference type="Proteomes" id="UP000184172"/>
    </source>
</evidence>
<dbReference type="EMBL" id="FQYV01000007">
    <property type="protein sequence ID" value="SHI96529.1"/>
    <property type="molecule type" value="Genomic_DNA"/>
</dbReference>